<comment type="caution">
    <text evidence="4">The sequence shown here is derived from an EMBL/GenBank/DDBJ whole genome shotgun (WGS) entry which is preliminary data.</text>
</comment>
<dbReference type="SMART" id="SM00062">
    <property type="entry name" value="PBPb"/>
    <property type="match status" value="1"/>
</dbReference>
<name>A0ABP8L4G2_9BURK</name>
<organism evidence="4 5">
    <name type="scientific">Acidovorax lacteus</name>
    <dbReference type="NCBI Taxonomy" id="1924988"/>
    <lineage>
        <taxon>Bacteria</taxon>
        <taxon>Pseudomonadati</taxon>
        <taxon>Pseudomonadota</taxon>
        <taxon>Betaproteobacteria</taxon>
        <taxon>Burkholderiales</taxon>
        <taxon>Comamonadaceae</taxon>
        <taxon>Acidovorax</taxon>
    </lineage>
</organism>
<protein>
    <recommendedName>
        <fullName evidence="3">Solute-binding protein family 3/N-terminal domain-containing protein</fullName>
    </recommendedName>
</protein>
<dbReference type="Gene3D" id="3.40.190.10">
    <property type="entry name" value="Periplasmic binding protein-like II"/>
    <property type="match status" value="2"/>
</dbReference>
<dbReference type="CDD" id="cd13530">
    <property type="entry name" value="PBP2_peptides_like"/>
    <property type="match status" value="1"/>
</dbReference>
<gene>
    <name evidence="4" type="ORF">GCM10023090_12200</name>
</gene>
<sequence>MSVLRLLALALLVPLLATTGSPRSEAATARAEPRHDRLARIEATGVLRACVWPDYYGISFRNPRSQQLSGLEIDNARELGRMLGVDVVFVDSSFSRLVDDLLADRCDIATFAIGITHERQQHLRFTRPHLASEIYAISARSNRRVQQWADIDRPGTVVAVAKGTLHEGVMRERLRAAELRVLDTPAAREQEVMSGRADVFMTDYPFSRRLLDQSDWARLISPPGRYHVTPYGWAMAPGDERFHARVDQALATMLSDGRLHAHARRHGLEPIVAR</sequence>
<keyword evidence="5" id="KW-1185">Reference proteome</keyword>
<evidence type="ECO:0000313" key="4">
    <source>
        <dbReference type="EMBL" id="GAA4421983.1"/>
    </source>
</evidence>
<dbReference type="PANTHER" id="PTHR35936:SF17">
    <property type="entry name" value="ARGININE-BINDING EXTRACELLULAR PROTEIN ARTP"/>
    <property type="match status" value="1"/>
</dbReference>
<dbReference type="Proteomes" id="UP001501788">
    <property type="component" value="Unassembled WGS sequence"/>
</dbReference>
<evidence type="ECO:0000256" key="2">
    <source>
        <dbReference type="SAM" id="SignalP"/>
    </source>
</evidence>
<evidence type="ECO:0000256" key="1">
    <source>
        <dbReference type="ARBA" id="ARBA00022729"/>
    </source>
</evidence>
<accession>A0ABP8L4G2</accession>
<dbReference type="RefSeq" id="WP_345062211.1">
    <property type="nucleotide sequence ID" value="NZ_BAABEX010000007.1"/>
</dbReference>
<dbReference type="EMBL" id="BAABEX010000007">
    <property type="protein sequence ID" value="GAA4421983.1"/>
    <property type="molecule type" value="Genomic_DNA"/>
</dbReference>
<reference evidence="5" key="1">
    <citation type="journal article" date="2019" name="Int. J. Syst. Evol. Microbiol.">
        <title>The Global Catalogue of Microorganisms (GCM) 10K type strain sequencing project: providing services to taxonomists for standard genome sequencing and annotation.</title>
        <authorList>
            <consortium name="The Broad Institute Genomics Platform"/>
            <consortium name="The Broad Institute Genome Sequencing Center for Infectious Disease"/>
            <person name="Wu L."/>
            <person name="Ma J."/>
        </authorList>
    </citation>
    <scope>NUCLEOTIDE SEQUENCE [LARGE SCALE GENOMIC DNA]</scope>
    <source>
        <strain evidence="5">JCM 31890</strain>
    </source>
</reference>
<proteinExistence type="predicted"/>
<feature type="domain" description="Solute-binding protein family 3/N-terminal" evidence="3">
    <location>
        <begin position="46"/>
        <end position="270"/>
    </location>
</feature>
<evidence type="ECO:0000313" key="5">
    <source>
        <dbReference type="Proteomes" id="UP001501788"/>
    </source>
</evidence>
<feature type="signal peptide" evidence="2">
    <location>
        <begin position="1"/>
        <end position="26"/>
    </location>
</feature>
<dbReference type="Pfam" id="PF00497">
    <property type="entry name" value="SBP_bac_3"/>
    <property type="match status" value="1"/>
</dbReference>
<dbReference type="InterPro" id="IPR001638">
    <property type="entry name" value="Solute-binding_3/MltF_N"/>
</dbReference>
<dbReference type="PANTHER" id="PTHR35936">
    <property type="entry name" value="MEMBRANE-BOUND LYTIC MUREIN TRANSGLYCOSYLASE F"/>
    <property type="match status" value="1"/>
</dbReference>
<feature type="chain" id="PRO_5045870606" description="Solute-binding protein family 3/N-terminal domain-containing protein" evidence="2">
    <location>
        <begin position="27"/>
        <end position="274"/>
    </location>
</feature>
<dbReference type="SUPFAM" id="SSF53850">
    <property type="entry name" value="Periplasmic binding protein-like II"/>
    <property type="match status" value="1"/>
</dbReference>
<evidence type="ECO:0000259" key="3">
    <source>
        <dbReference type="SMART" id="SM00062"/>
    </source>
</evidence>
<keyword evidence="1 2" id="KW-0732">Signal</keyword>